<keyword evidence="3" id="KW-1185">Reference proteome</keyword>
<feature type="compositionally biased region" description="Polar residues" evidence="1">
    <location>
        <begin position="1"/>
        <end position="16"/>
    </location>
</feature>
<dbReference type="InterPro" id="IPR013087">
    <property type="entry name" value="Znf_C2H2_type"/>
</dbReference>
<evidence type="ECO:0000313" key="3">
    <source>
        <dbReference type="Proteomes" id="UP000035642"/>
    </source>
</evidence>
<feature type="region of interest" description="Disordered" evidence="1">
    <location>
        <begin position="262"/>
        <end position="309"/>
    </location>
</feature>
<name>A0A0K0DMN7_ANGCA</name>
<dbReference type="AlphaFoldDB" id="A0A0K0DMN7"/>
<feature type="compositionally biased region" description="Basic and acidic residues" evidence="1">
    <location>
        <begin position="17"/>
        <end position="26"/>
    </location>
</feature>
<proteinExistence type="predicted"/>
<accession>A0A0K0DMN7</accession>
<feature type="compositionally biased region" description="Polar residues" evidence="1">
    <location>
        <begin position="277"/>
        <end position="289"/>
    </location>
</feature>
<dbReference type="Proteomes" id="UP000035642">
    <property type="component" value="Unassembled WGS sequence"/>
</dbReference>
<organism evidence="3 4">
    <name type="scientific">Angiostrongylus cantonensis</name>
    <name type="common">Rat lungworm</name>
    <dbReference type="NCBI Taxonomy" id="6313"/>
    <lineage>
        <taxon>Eukaryota</taxon>
        <taxon>Metazoa</taxon>
        <taxon>Ecdysozoa</taxon>
        <taxon>Nematoda</taxon>
        <taxon>Chromadorea</taxon>
        <taxon>Rhabditida</taxon>
        <taxon>Rhabditina</taxon>
        <taxon>Rhabditomorpha</taxon>
        <taxon>Strongyloidea</taxon>
        <taxon>Metastrongylidae</taxon>
        <taxon>Angiostrongylus</taxon>
    </lineage>
</organism>
<reference evidence="4" key="2">
    <citation type="submission" date="2017-02" db="UniProtKB">
        <authorList>
            <consortium name="WormBaseParasite"/>
        </authorList>
    </citation>
    <scope>IDENTIFICATION</scope>
</reference>
<feature type="region of interest" description="Disordered" evidence="1">
    <location>
        <begin position="1"/>
        <end position="43"/>
    </location>
</feature>
<evidence type="ECO:0000256" key="1">
    <source>
        <dbReference type="SAM" id="MobiDB-lite"/>
    </source>
</evidence>
<feature type="domain" description="C2H2-type" evidence="2">
    <location>
        <begin position="53"/>
        <end position="76"/>
    </location>
</feature>
<sequence>MNQFRNSSQLQTNSDATAERENRDGGSDVSLQVPPMLRENETVSPSETTTLFCGLDGCSQCFADSEKLCRHLQLAHSLPTYVVTIDFTTRMEYLGFRKECLSNGFFHKMVVDGNYAVYTCQRLLPGGMMTALRLVEATRICDWHLHGSVIPTRALEMIGTMLLLKNIPLPVVRMIIQGQTTELCTPMSSLDLYIRRLDLKQFEYLCEFVRERYAGHVDLLKGERGYLKLTPFERSCMTEYSTQQRAIKAKYMKKVDLAGGSSHVNDHHVTEEGAPPNNVQRTYKSGNTQRGKKRKCRSFSNESKRCNKK</sequence>
<protein>
    <submittedName>
        <fullName evidence="4">C2H2-type domain-containing protein</fullName>
    </submittedName>
</protein>
<evidence type="ECO:0000313" key="4">
    <source>
        <dbReference type="WBParaSite" id="ACAC_0001297001-mRNA-1"/>
    </source>
</evidence>
<evidence type="ECO:0000259" key="2">
    <source>
        <dbReference type="PROSITE" id="PS00028"/>
    </source>
</evidence>
<dbReference type="WBParaSite" id="ACAC_0001297001-mRNA-1">
    <property type="protein sequence ID" value="ACAC_0001297001-mRNA-1"/>
    <property type="gene ID" value="ACAC_0001297001"/>
</dbReference>
<reference evidence="3" key="1">
    <citation type="submission" date="2012-09" db="EMBL/GenBank/DDBJ databases">
        <authorList>
            <person name="Martin A.A."/>
        </authorList>
    </citation>
    <scope>NUCLEOTIDE SEQUENCE</scope>
</reference>
<dbReference type="PROSITE" id="PS00028">
    <property type="entry name" value="ZINC_FINGER_C2H2_1"/>
    <property type="match status" value="1"/>
</dbReference>